<accession>A0ACB8TYS2</accession>
<gene>
    <name evidence="1" type="ORF">BDY19DRAFT_304777</name>
</gene>
<name>A0ACB8TYS2_9APHY</name>
<proteinExistence type="predicted"/>
<reference evidence="1" key="1">
    <citation type="journal article" date="2021" name="Environ. Microbiol.">
        <title>Gene family expansions and transcriptome signatures uncover fungal adaptations to wood decay.</title>
        <authorList>
            <person name="Hage H."/>
            <person name="Miyauchi S."/>
            <person name="Viragh M."/>
            <person name="Drula E."/>
            <person name="Min B."/>
            <person name="Chaduli D."/>
            <person name="Navarro D."/>
            <person name="Favel A."/>
            <person name="Norest M."/>
            <person name="Lesage-Meessen L."/>
            <person name="Balint B."/>
            <person name="Merenyi Z."/>
            <person name="de Eugenio L."/>
            <person name="Morin E."/>
            <person name="Martinez A.T."/>
            <person name="Baldrian P."/>
            <person name="Stursova M."/>
            <person name="Martinez M.J."/>
            <person name="Novotny C."/>
            <person name="Magnuson J.K."/>
            <person name="Spatafora J.W."/>
            <person name="Maurice S."/>
            <person name="Pangilinan J."/>
            <person name="Andreopoulos W."/>
            <person name="LaButti K."/>
            <person name="Hundley H."/>
            <person name="Na H."/>
            <person name="Kuo A."/>
            <person name="Barry K."/>
            <person name="Lipzen A."/>
            <person name="Henrissat B."/>
            <person name="Riley R."/>
            <person name="Ahrendt S."/>
            <person name="Nagy L.G."/>
            <person name="Grigoriev I.V."/>
            <person name="Martin F."/>
            <person name="Rosso M.N."/>
        </authorList>
    </citation>
    <scope>NUCLEOTIDE SEQUENCE</scope>
    <source>
        <strain evidence="1">CBS 384.51</strain>
    </source>
</reference>
<organism evidence="1 2">
    <name type="scientific">Irpex rosettiformis</name>
    <dbReference type="NCBI Taxonomy" id="378272"/>
    <lineage>
        <taxon>Eukaryota</taxon>
        <taxon>Fungi</taxon>
        <taxon>Dikarya</taxon>
        <taxon>Basidiomycota</taxon>
        <taxon>Agaricomycotina</taxon>
        <taxon>Agaricomycetes</taxon>
        <taxon>Polyporales</taxon>
        <taxon>Irpicaceae</taxon>
        <taxon>Irpex</taxon>
    </lineage>
</organism>
<evidence type="ECO:0000313" key="2">
    <source>
        <dbReference type="Proteomes" id="UP001055072"/>
    </source>
</evidence>
<dbReference type="EMBL" id="MU274919">
    <property type="protein sequence ID" value="KAI0087156.1"/>
    <property type="molecule type" value="Genomic_DNA"/>
</dbReference>
<evidence type="ECO:0000313" key="1">
    <source>
        <dbReference type="EMBL" id="KAI0087156.1"/>
    </source>
</evidence>
<keyword evidence="2" id="KW-1185">Reference proteome</keyword>
<comment type="caution">
    <text evidence="1">The sequence shown here is derived from an EMBL/GenBank/DDBJ whole genome shotgun (WGS) entry which is preliminary data.</text>
</comment>
<sequence>MSTMALNDPAPLSEGPPRAPDTPTDYIPGLYILGATYDVLNGKYADSKSALQQVIDWDKSDTRVQQYGDKTYSIPDIVNYTSDTNSDYRSSYGKTMTEYSESLSVHAGFEASFPGFSASASADYSESQRENLSNAFTRITYVVTQYNLSLPPVSQVQQYLKSWFVDDLEKRDPIEFYREYGTHMLRSLTIGGRAMFLTSTNTQSYSSSLSIEAAARISASYLVASGSIDLSVAQKQAMESFNESSQTAVVTRGGDARYGNEEFLKNVEAWANSVKEYPEFIDFGSLPCFVALSELASTESRRQTLREGYAQYVQLYAKDLELPGPYLRARVSNDLDENLEAYLTVGESGGYVTIKFPTNRTSDWYVISPGLGGIPPVIASELVPGALAPVKWEQAFIGWNSGRRTRTTFWRALPPTSDYIAMGCVASMNPAESSVPSQPPASVASRFRAVHKRALTTPAKSLTPVYRNYGEKQGVVYAVEGRYVSAETVLPNERDCYILDPKNVVEEFSRTA</sequence>
<protein>
    <submittedName>
        <fullName evidence="1">MAC/Perforin domain-containing protein</fullName>
    </submittedName>
</protein>
<dbReference type="Proteomes" id="UP001055072">
    <property type="component" value="Unassembled WGS sequence"/>
</dbReference>